<dbReference type="Proteomes" id="UP000559256">
    <property type="component" value="Unassembled WGS sequence"/>
</dbReference>
<evidence type="ECO:0000256" key="3">
    <source>
        <dbReference type="ARBA" id="ARBA00012759"/>
    </source>
</evidence>
<comment type="subcellular location">
    <subcellularLocation>
        <location evidence="2">Nucleus</location>
    </subcellularLocation>
</comment>
<feature type="active site" evidence="11">
    <location>
        <position position="158"/>
    </location>
</feature>
<reference evidence="15 16" key="1">
    <citation type="journal article" date="2020" name="ISME J.">
        <title>Uncovering the hidden diversity of litter-decomposition mechanisms in mushroom-forming fungi.</title>
        <authorList>
            <person name="Floudas D."/>
            <person name="Bentzer J."/>
            <person name="Ahren D."/>
            <person name="Johansson T."/>
            <person name="Persson P."/>
            <person name="Tunlid A."/>
        </authorList>
    </citation>
    <scope>NUCLEOTIDE SEQUENCE [LARGE SCALE GENOMIC DNA]</scope>
    <source>
        <strain evidence="15 16">CBS 291.85</strain>
    </source>
</reference>
<sequence>MDDLIALIYHEKQQAGSMLCAQHALNSLLQGHYFTAPDLSEIALQLDQLEENYDNDHQPGSSSNMDDTGMPFSSHWISIFNGDKGFFSVQVLENALQVWGLSLVRWRGEEMRPFQEHPHTQLAFILNHEQHWYTLRRFGPALSNFRNDPGHGHWFNLNSFLSKPEWVGRLYLSMFLHQAESEGYSVFVVTQTDETSPLALPRTEADDVAATLLEPSSASKGTSSALNTEDLEDDDWELQAALQASLQHTDDDSTHSGPPPRRTSIPLPSTDIGATASSSHLEPPSIAESDFGAASRRMLQRMQAEQEYAQRELWNGNPRPADDDDEILRRVLAESEAMVNAEPTQRSTAGQDIEVDPGMDMDTPIRQSGGHPSILSGASERNYDDEDAELQAALKASLEDMPSAWPVSEPSTAGVTMPDNITNTTTLSSTIPASVSVASEDIDDADMESSGPSEAPDIEEMRKRRLARFGS</sequence>
<evidence type="ECO:0000256" key="11">
    <source>
        <dbReference type="PIRSR" id="PIRSR633865-1"/>
    </source>
</evidence>
<dbReference type="PRINTS" id="PR01233">
    <property type="entry name" value="JOSEPHIN"/>
</dbReference>
<dbReference type="OrthoDB" id="10063692at2759"/>
<name>A0A8H5GTE9_9AGAR</name>
<evidence type="ECO:0000256" key="9">
    <source>
        <dbReference type="ARBA" id="ARBA00023163"/>
    </source>
</evidence>
<dbReference type="GO" id="GO:0016579">
    <property type="term" value="P:protein deubiquitination"/>
    <property type="evidence" value="ECO:0007669"/>
    <property type="project" value="InterPro"/>
</dbReference>
<evidence type="ECO:0000256" key="12">
    <source>
        <dbReference type="PROSITE-ProRule" id="PRU00331"/>
    </source>
</evidence>
<evidence type="ECO:0000256" key="13">
    <source>
        <dbReference type="SAM" id="MobiDB-lite"/>
    </source>
</evidence>
<feature type="region of interest" description="Disordered" evidence="13">
    <location>
        <begin position="338"/>
        <end position="386"/>
    </location>
</feature>
<dbReference type="InterPro" id="IPR003903">
    <property type="entry name" value="UIM_dom"/>
</dbReference>
<protein>
    <recommendedName>
        <fullName evidence="3">ubiquitinyl hydrolase 1</fullName>
        <ecNumber evidence="3">3.4.19.12</ecNumber>
    </recommendedName>
</protein>
<feature type="active site" description="Proton acceptor" evidence="11">
    <location>
        <position position="131"/>
    </location>
</feature>
<evidence type="ECO:0000313" key="15">
    <source>
        <dbReference type="EMBL" id="KAF5370893.1"/>
    </source>
</evidence>
<keyword evidence="7" id="KW-0788">Thiol protease</keyword>
<dbReference type="AlphaFoldDB" id="A0A8H5GTE9"/>
<dbReference type="Gene3D" id="1.10.287.10">
    <property type="entry name" value="S15/NS1, RNA-binding"/>
    <property type="match status" value="1"/>
</dbReference>
<dbReference type="InterPro" id="IPR006155">
    <property type="entry name" value="Josephin"/>
</dbReference>
<dbReference type="PROSITE" id="PS50330">
    <property type="entry name" value="UIM"/>
    <property type="match status" value="1"/>
</dbReference>
<evidence type="ECO:0000313" key="16">
    <source>
        <dbReference type="Proteomes" id="UP000559256"/>
    </source>
</evidence>
<evidence type="ECO:0000256" key="1">
    <source>
        <dbReference type="ARBA" id="ARBA00000707"/>
    </source>
</evidence>
<dbReference type="GO" id="GO:0004843">
    <property type="term" value="F:cysteine-type deubiquitinase activity"/>
    <property type="evidence" value="ECO:0007669"/>
    <property type="project" value="UniProtKB-EC"/>
</dbReference>
<dbReference type="SMART" id="SM01246">
    <property type="entry name" value="Josephin"/>
    <property type="match status" value="1"/>
</dbReference>
<comment type="caution">
    <text evidence="12">Lacks conserved residue(s) required for the propagation of feature annotation.</text>
</comment>
<evidence type="ECO:0000259" key="14">
    <source>
        <dbReference type="PROSITE" id="PS50957"/>
    </source>
</evidence>
<proteinExistence type="predicted"/>
<evidence type="ECO:0000256" key="6">
    <source>
        <dbReference type="ARBA" id="ARBA00022801"/>
    </source>
</evidence>
<dbReference type="EC" id="3.4.19.12" evidence="3"/>
<feature type="domain" description="Josephin" evidence="14">
    <location>
        <begin position="5"/>
        <end position="204"/>
    </location>
</feature>
<evidence type="ECO:0000256" key="2">
    <source>
        <dbReference type="ARBA" id="ARBA00004123"/>
    </source>
</evidence>
<dbReference type="PROSITE" id="PS50957">
    <property type="entry name" value="JOSEPHIN"/>
    <property type="match status" value="1"/>
</dbReference>
<gene>
    <name evidence="15" type="ORF">D9758_002032</name>
</gene>
<organism evidence="15 16">
    <name type="scientific">Tetrapyrgos nigripes</name>
    <dbReference type="NCBI Taxonomy" id="182062"/>
    <lineage>
        <taxon>Eukaryota</taxon>
        <taxon>Fungi</taxon>
        <taxon>Dikarya</taxon>
        <taxon>Basidiomycota</taxon>
        <taxon>Agaricomycotina</taxon>
        <taxon>Agaricomycetes</taxon>
        <taxon>Agaricomycetidae</taxon>
        <taxon>Agaricales</taxon>
        <taxon>Marasmiineae</taxon>
        <taxon>Marasmiaceae</taxon>
        <taxon>Tetrapyrgos</taxon>
    </lineage>
</organism>
<evidence type="ECO:0000256" key="10">
    <source>
        <dbReference type="ARBA" id="ARBA00023242"/>
    </source>
</evidence>
<feature type="compositionally biased region" description="Low complexity" evidence="13">
    <location>
        <begin position="420"/>
        <end position="431"/>
    </location>
</feature>
<dbReference type="GO" id="GO:0006508">
    <property type="term" value="P:proteolysis"/>
    <property type="evidence" value="ECO:0007669"/>
    <property type="project" value="UniProtKB-KW"/>
</dbReference>
<accession>A0A8H5GTE9</accession>
<keyword evidence="4" id="KW-0645">Protease</keyword>
<evidence type="ECO:0000256" key="7">
    <source>
        <dbReference type="ARBA" id="ARBA00022807"/>
    </source>
</evidence>
<keyword evidence="16" id="KW-1185">Reference proteome</keyword>
<feature type="region of interest" description="Disordered" evidence="13">
    <location>
        <begin position="401"/>
        <end position="471"/>
    </location>
</feature>
<dbReference type="PANTHER" id="PTHR14159:SF0">
    <property type="entry name" value="ATAXIN-3-RELATED"/>
    <property type="match status" value="1"/>
</dbReference>
<comment type="catalytic activity">
    <reaction evidence="1">
        <text>Thiol-dependent hydrolysis of ester, thioester, amide, peptide and isopeptide bonds formed by the C-terminal Gly of ubiquitin (a 76-residue protein attached to proteins as an intracellular targeting signal).</text>
        <dbReference type="EC" id="3.4.19.12"/>
    </reaction>
</comment>
<keyword evidence="5" id="KW-0833">Ubl conjugation pathway</keyword>
<evidence type="ECO:0000256" key="5">
    <source>
        <dbReference type="ARBA" id="ARBA00022786"/>
    </source>
</evidence>
<dbReference type="SMART" id="SM00726">
    <property type="entry name" value="UIM"/>
    <property type="match status" value="3"/>
</dbReference>
<evidence type="ECO:0000256" key="8">
    <source>
        <dbReference type="ARBA" id="ARBA00023015"/>
    </source>
</evidence>
<dbReference type="GO" id="GO:0005634">
    <property type="term" value="C:nucleus"/>
    <property type="evidence" value="ECO:0007669"/>
    <property type="project" value="UniProtKB-SubCell"/>
</dbReference>
<keyword evidence="6" id="KW-0378">Hydrolase</keyword>
<dbReference type="InterPro" id="IPR033865">
    <property type="entry name" value="Ataxin-3"/>
</dbReference>
<feature type="active site" description="Nucleophile" evidence="11">
    <location>
        <position position="20"/>
    </location>
</feature>
<feature type="region of interest" description="Disordered" evidence="13">
    <location>
        <begin position="245"/>
        <end position="287"/>
    </location>
</feature>
<dbReference type="PANTHER" id="PTHR14159">
    <property type="entry name" value="ATAXIN-3-RELATED"/>
    <property type="match status" value="1"/>
</dbReference>
<dbReference type="EMBL" id="JAACJM010000010">
    <property type="protein sequence ID" value="KAF5370893.1"/>
    <property type="molecule type" value="Genomic_DNA"/>
</dbReference>
<keyword evidence="10" id="KW-0539">Nucleus</keyword>
<keyword evidence="9" id="KW-0804">Transcription</keyword>
<dbReference type="Gene3D" id="3.90.70.40">
    <property type="match status" value="1"/>
</dbReference>
<comment type="caution">
    <text evidence="15">The sequence shown here is derived from an EMBL/GenBank/DDBJ whole genome shotgun (WGS) entry which is preliminary data.</text>
</comment>
<dbReference type="Pfam" id="PF02099">
    <property type="entry name" value="Josephin"/>
    <property type="match status" value="1"/>
</dbReference>
<keyword evidence="8" id="KW-0805">Transcription regulation</keyword>
<evidence type="ECO:0000256" key="4">
    <source>
        <dbReference type="ARBA" id="ARBA00022670"/>
    </source>
</evidence>